<dbReference type="AlphaFoldDB" id="A0A662ZJJ4"/>
<dbReference type="SUPFAM" id="SSF159594">
    <property type="entry name" value="XCC0632-like"/>
    <property type="match status" value="1"/>
</dbReference>
<sequence length="189" mass="21174">MVKCNALMASLIVMVSLTAGCSGTRDVKYYSLDSSDYFSKVGESTDKILFVKSVNVPEYLDTKSFIFRVNQHEVIYTNDNKWVEDLSVILDNSLLKNLRNSTDAWFVTNDVTGNSTAELSVKINNFEINSSSTAVVDFDYKFVLKGQNMKMGTIHQEKTLDDDGYDSMVAALNNAWQTGISEMVLQTLK</sequence>
<dbReference type="PROSITE" id="PS51257">
    <property type="entry name" value="PROKAR_LIPOPROTEIN"/>
    <property type="match status" value="1"/>
</dbReference>
<keyword evidence="4" id="KW-1185">Reference proteome</keyword>
<keyword evidence="3" id="KW-0449">Lipoprotein</keyword>
<feature type="domain" description="ABC-type transport auxiliary lipoprotein component" evidence="2">
    <location>
        <begin position="40"/>
        <end position="178"/>
    </location>
</feature>
<feature type="chain" id="PRO_5025027546" evidence="1">
    <location>
        <begin position="20"/>
        <end position="189"/>
    </location>
</feature>
<dbReference type="OrthoDB" id="6313948at2"/>
<dbReference type="RefSeq" id="WP_031579875.1">
    <property type="nucleotide sequence ID" value="NZ_FOXF01000048.1"/>
</dbReference>
<evidence type="ECO:0000256" key="1">
    <source>
        <dbReference type="SAM" id="SignalP"/>
    </source>
</evidence>
<name>A0A662ZJJ4_9GAMM</name>
<feature type="signal peptide" evidence="1">
    <location>
        <begin position="1"/>
        <end position="19"/>
    </location>
</feature>
<dbReference type="Proteomes" id="UP000243745">
    <property type="component" value="Unassembled WGS sequence"/>
</dbReference>
<dbReference type="EMBL" id="FOXF01000048">
    <property type="protein sequence ID" value="SFP64700.1"/>
    <property type="molecule type" value="Genomic_DNA"/>
</dbReference>
<reference evidence="3 4" key="1">
    <citation type="submission" date="2016-10" db="EMBL/GenBank/DDBJ databases">
        <authorList>
            <person name="Varghese N."/>
            <person name="Submissions S."/>
        </authorList>
    </citation>
    <scope>NUCLEOTIDE SEQUENCE [LARGE SCALE GENOMIC DNA]</scope>
    <source>
        <strain evidence="3 4">DSM 1361</strain>
    </source>
</reference>
<gene>
    <name evidence="3" type="ORF">SAMN02910344_01960</name>
</gene>
<evidence type="ECO:0000259" key="2">
    <source>
        <dbReference type="Pfam" id="PF03886"/>
    </source>
</evidence>
<protein>
    <submittedName>
        <fullName evidence="3">Uncharacterized lipoprotein YmbA</fullName>
    </submittedName>
</protein>
<evidence type="ECO:0000313" key="3">
    <source>
        <dbReference type="EMBL" id="SFP64700.1"/>
    </source>
</evidence>
<evidence type="ECO:0000313" key="4">
    <source>
        <dbReference type="Proteomes" id="UP000243745"/>
    </source>
</evidence>
<dbReference type="Gene3D" id="3.40.50.10610">
    <property type="entry name" value="ABC-type transport auxiliary lipoprotein component"/>
    <property type="match status" value="1"/>
</dbReference>
<keyword evidence="1" id="KW-0732">Signal</keyword>
<organism evidence="3 4">
    <name type="scientific">Ruminobacter amylophilus</name>
    <dbReference type="NCBI Taxonomy" id="867"/>
    <lineage>
        <taxon>Bacteria</taxon>
        <taxon>Pseudomonadati</taxon>
        <taxon>Pseudomonadota</taxon>
        <taxon>Gammaproteobacteria</taxon>
        <taxon>Aeromonadales</taxon>
        <taxon>Succinivibrionaceae</taxon>
        <taxon>Ruminobacter</taxon>
    </lineage>
</organism>
<dbReference type="InterPro" id="IPR005586">
    <property type="entry name" value="ABC_trans_aux"/>
</dbReference>
<accession>A0A662ZJJ4</accession>
<dbReference type="Pfam" id="PF03886">
    <property type="entry name" value="ABC_trans_aux"/>
    <property type="match status" value="1"/>
</dbReference>
<proteinExistence type="predicted"/>